<keyword evidence="3" id="KW-1185">Reference proteome</keyword>
<feature type="signal peptide" evidence="1">
    <location>
        <begin position="1"/>
        <end position="24"/>
    </location>
</feature>
<dbReference type="EMBL" id="MJBS01000009">
    <property type="protein sequence ID" value="OHF02916.1"/>
    <property type="molecule type" value="Genomic_DNA"/>
</dbReference>
<name>A0A1G4BNP7_9PEZI</name>
<protein>
    <submittedName>
        <fullName evidence="2">Uncharacterized protein</fullName>
    </submittedName>
</protein>
<accession>A0A1G4BNP7</accession>
<dbReference type="OrthoDB" id="4849938at2759"/>
<keyword evidence="1" id="KW-0732">Signal</keyword>
<dbReference type="RefSeq" id="XP_022480054.1">
    <property type="nucleotide sequence ID" value="XM_022613328.1"/>
</dbReference>
<gene>
    <name evidence="2" type="ORF">CORC01_01674</name>
</gene>
<dbReference type="Proteomes" id="UP000176998">
    <property type="component" value="Unassembled WGS sequence"/>
</dbReference>
<organism evidence="2 3">
    <name type="scientific">Colletotrichum orchidophilum</name>
    <dbReference type="NCBI Taxonomy" id="1209926"/>
    <lineage>
        <taxon>Eukaryota</taxon>
        <taxon>Fungi</taxon>
        <taxon>Dikarya</taxon>
        <taxon>Ascomycota</taxon>
        <taxon>Pezizomycotina</taxon>
        <taxon>Sordariomycetes</taxon>
        <taxon>Hypocreomycetidae</taxon>
        <taxon>Glomerellales</taxon>
        <taxon>Glomerellaceae</taxon>
        <taxon>Colletotrichum</taxon>
    </lineage>
</organism>
<reference evidence="2 3" key="1">
    <citation type="submission" date="2016-09" db="EMBL/GenBank/DDBJ databases">
        <authorList>
            <person name="Capua I."/>
            <person name="De Benedictis P."/>
            <person name="Joannis T."/>
            <person name="Lombin L.H."/>
            <person name="Cattoli G."/>
        </authorList>
    </citation>
    <scope>NUCLEOTIDE SEQUENCE [LARGE SCALE GENOMIC DNA]</scope>
    <source>
        <strain evidence="2 3">IMI 309357</strain>
    </source>
</reference>
<evidence type="ECO:0000313" key="3">
    <source>
        <dbReference type="Proteomes" id="UP000176998"/>
    </source>
</evidence>
<dbReference type="AlphaFoldDB" id="A0A1G4BNP7"/>
<sequence>MKFVQTSQILGLALAASSLCPATPLNISNRLQPSESPAEQPAVPISEWEVGSSALYARSVDDSETCPKGTGFDCVDAVVGVCCSRGKRLCGGMCVTGECCGALGGCSRDERCWLGRCYPRERFEGGGGAVVSSGAGALPLPPVTMGAGAGAGEMGESPERRGGRRRDSAFGFVVLVAVWIIDEVWGDP</sequence>
<dbReference type="GeneID" id="34554838"/>
<feature type="chain" id="PRO_5009603117" evidence="1">
    <location>
        <begin position="25"/>
        <end position="188"/>
    </location>
</feature>
<evidence type="ECO:0000256" key="1">
    <source>
        <dbReference type="SAM" id="SignalP"/>
    </source>
</evidence>
<proteinExistence type="predicted"/>
<comment type="caution">
    <text evidence="2">The sequence shown here is derived from an EMBL/GenBank/DDBJ whole genome shotgun (WGS) entry which is preliminary data.</text>
</comment>
<evidence type="ECO:0000313" key="2">
    <source>
        <dbReference type="EMBL" id="OHF02916.1"/>
    </source>
</evidence>